<evidence type="ECO:0000313" key="1">
    <source>
        <dbReference type="EMBL" id="MIK91557.1"/>
    </source>
</evidence>
<accession>A0A3R0C0G8</accession>
<dbReference type="EMBL" id="RSMR01000005">
    <property type="protein sequence ID" value="MIK91557.1"/>
    <property type="molecule type" value="Genomic_DNA"/>
</dbReference>
<dbReference type="RefSeq" id="WP_366548006.1">
    <property type="nucleotide sequence ID" value="NZ_MXMT01000005.1"/>
</dbReference>
<dbReference type="Proteomes" id="UP000885283">
    <property type="component" value="Unassembled WGS sequence"/>
</dbReference>
<comment type="caution">
    <text evidence="1">The sequence shown here is derived from an EMBL/GenBank/DDBJ whole genome shotgun (WGS) entry which is preliminary data.</text>
</comment>
<name>A0A3R0C0G8_SALER</name>
<gene>
    <name evidence="1" type="ORF">KO51_08175</name>
</gene>
<organism evidence="1">
    <name type="scientific">Salmonella enterica</name>
    <name type="common">Salmonella choleraesuis</name>
    <dbReference type="NCBI Taxonomy" id="28901"/>
    <lineage>
        <taxon>Bacteria</taxon>
        <taxon>Pseudomonadati</taxon>
        <taxon>Pseudomonadota</taxon>
        <taxon>Gammaproteobacteria</taxon>
        <taxon>Enterobacterales</taxon>
        <taxon>Enterobacteriaceae</taxon>
        <taxon>Salmonella</taxon>
    </lineage>
</organism>
<dbReference type="AlphaFoldDB" id="A0A3R0C0G8"/>
<protein>
    <submittedName>
        <fullName evidence="1">Uncharacterized protein</fullName>
    </submittedName>
</protein>
<reference evidence="1" key="1">
    <citation type="submission" date="2018-08" db="EMBL/GenBank/DDBJ databases">
        <authorList>
            <consortium name="GenomeTrakr network: Whole genome sequencing for foodborne pathogen traceback"/>
        </authorList>
    </citation>
    <scope>NUCLEOTIDE SEQUENCE [LARGE SCALE GENOMIC DNA]</scope>
    <source>
        <strain evidence="1">FLUFL-1338</strain>
    </source>
</reference>
<sequence>MLNERRTFRINGRGVNKRGLTVGINYDVTATSDKDAVAEASRLATINGLKHIRIVYVHEGVSRD</sequence>
<proteinExistence type="predicted"/>